<dbReference type="SUPFAM" id="SSF54171">
    <property type="entry name" value="DNA-binding domain"/>
    <property type="match status" value="1"/>
</dbReference>
<dbReference type="OrthoDB" id="207175at2759"/>
<dbReference type="Gene3D" id="3.30.730.10">
    <property type="entry name" value="AP2/ERF domain"/>
    <property type="match status" value="1"/>
</dbReference>
<dbReference type="GO" id="GO:0003700">
    <property type="term" value="F:DNA-binding transcription factor activity"/>
    <property type="evidence" value="ECO:0007669"/>
    <property type="project" value="InterPro"/>
</dbReference>
<evidence type="ECO:0000256" key="4">
    <source>
        <dbReference type="ARBA" id="ARBA00023163"/>
    </source>
</evidence>
<dbReference type="AlphaFoldDB" id="A0A5B8MN11"/>
<organism evidence="8 9">
    <name type="scientific">Chloropicon primus</name>
    <dbReference type="NCBI Taxonomy" id="1764295"/>
    <lineage>
        <taxon>Eukaryota</taxon>
        <taxon>Viridiplantae</taxon>
        <taxon>Chlorophyta</taxon>
        <taxon>Chloropicophyceae</taxon>
        <taxon>Chloropicales</taxon>
        <taxon>Chloropicaceae</taxon>
        <taxon>Chloropicon</taxon>
    </lineage>
</organism>
<keyword evidence="9" id="KW-1185">Reference proteome</keyword>
<feature type="region of interest" description="Disordered" evidence="6">
    <location>
        <begin position="170"/>
        <end position="207"/>
    </location>
</feature>
<evidence type="ECO:0000256" key="2">
    <source>
        <dbReference type="ARBA" id="ARBA00023015"/>
    </source>
</evidence>
<keyword evidence="2" id="KW-0805">Transcription regulation</keyword>
<comment type="subcellular location">
    <subcellularLocation>
        <location evidence="1">Nucleus</location>
    </subcellularLocation>
</comment>
<dbReference type="Proteomes" id="UP000316726">
    <property type="component" value="Chromosome 4"/>
</dbReference>
<dbReference type="GO" id="GO:0005634">
    <property type="term" value="C:nucleus"/>
    <property type="evidence" value="ECO:0007669"/>
    <property type="project" value="UniProtKB-SubCell"/>
</dbReference>
<name>A0A5B8MN11_9CHLO</name>
<dbReference type="PANTHER" id="PTHR32467">
    <property type="entry name" value="AP2-LIKE ETHYLENE-RESPONSIVE TRANSCRIPTION FACTOR"/>
    <property type="match status" value="1"/>
</dbReference>
<evidence type="ECO:0000313" key="9">
    <source>
        <dbReference type="Proteomes" id="UP000316726"/>
    </source>
</evidence>
<keyword evidence="5" id="KW-0539">Nucleus</keyword>
<evidence type="ECO:0000259" key="7">
    <source>
        <dbReference type="PROSITE" id="PS51032"/>
    </source>
</evidence>
<evidence type="ECO:0000313" key="8">
    <source>
        <dbReference type="EMBL" id="QDZ20690.1"/>
    </source>
</evidence>
<accession>A0A5B8MN11</accession>
<keyword evidence="3" id="KW-0238">DNA-binding</keyword>
<keyword evidence="4" id="KW-0804">Transcription</keyword>
<dbReference type="EMBL" id="CP031037">
    <property type="protein sequence ID" value="QDZ20690.1"/>
    <property type="molecule type" value="Genomic_DNA"/>
</dbReference>
<feature type="region of interest" description="Disordered" evidence="6">
    <location>
        <begin position="1"/>
        <end position="79"/>
    </location>
</feature>
<feature type="compositionally biased region" description="Low complexity" evidence="6">
    <location>
        <begin position="36"/>
        <end position="51"/>
    </location>
</feature>
<feature type="domain" description="AP2/ERF" evidence="7">
    <location>
        <begin position="76"/>
        <end position="142"/>
    </location>
</feature>
<dbReference type="PANTHER" id="PTHR32467:SF118">
    <property type="entry name" value="ETHYLENE-RESPONSIVE TRANSCRIPTION FACTOR RAP2-7"/>
    <property type="match status" value="1"/>
</dbReference>
<dbReference type="GO" id="GO:0003677">
    <property type="term" value="F:DNA binding"/>
    <property type="evidence" value="ECO:0007669"/>
    <property type="project" value="UniProtKB-KW"/>
</dbReference>
<sequence length="416" mass="46234">MAGPSERGAKDAPARRNESSSSKPVVAAREEGSACKSARGAAKVAKAPALKRTTSAPPAMLQRKKSRSGPKSKSSNFIGVSQYRRTGRWEAHIWDCAKSRNIPGAKGRQLHLGSFDCAEDAARAYDRAAIHFRGEEADTNYPREQYTHDPVLNALKGLSKDQFVVRLRGVAQHHKIQSQNRKKKERRKPARDSGKAEGPAPMTIKRTTSFPLHSPCSVLPGADPPRSFSGHKYMPQVDHGYSPAPYHQDHFQGYHLSRARSTPNVFGHLIPPHGDQGLVYKSRVVEASPTYALVDVIHGLEGEGSPSFIHSQYPIKQEPAGPIKDFFDDVISFPEDYSPTEMQGHIKQEREMNDCFRYIMTPGMEDYHLHEDEHNKVFEKRPGASRPEIFEYSSPPAEGQVPLLMEGMGEVDTGTF</sequence>
<dbReference type="InterPro" id="IPR016177">
    <property type="entry name" value="DNA-bd_dom_sf"/>
</dbReference>
<dbReference type="SMART" id="SM00380">
    <property type="entry name" value="AP2"/>
    <property type="match status" value="1"/>
</dbReference>
<evidence type="ECO:0000256" key="1">
    <source>
        <dbReference type="ARBA" id="ARBA00004123"/>
    </source>
</evidence>
<dbReference type="PROSITE" id="PS51032">
    <property type="entry name" value="AP2_ERF"/>
    <property type="match status" value="1"/>
</dbReference>
<dbReference type="Pfam" id="PF00847">
    <property type="entry name" value="AP2"/>
    <property type="match status" value="1"/>
</dbReference>
<gene>
    <name evidence="8" type="ORF">A3770_04p32080</name>
</gene>
<evidence type="ECO:0000256" key="3">
    <source>
        <dbReference type="ARBA" id="ARBA00023125"/>
    </source>
</evidence>
<reference evidence="8 9" key="1">
    <citation type="submission" date="2018-07" db="EMBL/GenBank/DDBJ databases">
        <title>The complete nuclear genome of the prasinophyte Chloropicon primus (CCMP1205).</title>
        <authorList>
            <person name="Pombert J.-F."/>
            <person name="Otis C."/>
            <person name="Turmel M."/>
            <person name="Lemieux C."/>
        </authorList>
    </citation>
    <scope>NUCLEOTIDE SEQUENCE [LARGE SCALE GENOMIC DNA]</scope>
    <source>
        <strain evidence="8 9">CCMP1205</strain>
    </source>
</reference>
<feature type="compositionally biased region" description="Basic and acidic residues" evidence="6">
    <location>
        <begin position="7"/>
        <end position="18"/>
    </location>
</feature>
<proteinExistence type="predicted"/>
<protein>
    <submittedName>
        <fullName evidence="8">AP2-like ethylene-responsive transcription factor</fullName>
    </submittedName>
</protein>
<evidence type="ECO:0000256" key="6">
    <source>
        <dbReference type="SAM" id="MobiDB-lite"/>
    </source>
</evidence>
<evidence type="ECO:0000256" key="5">
    <source>
        <dbReference type="ARBA" id="ARBA00023242"/>
    </source>
</evidence>
<dbReference type="InterPro" id="IPR036955">
    <property type="entry name" value="AP2/ERF_dom_sf"/>
</dbReference>
<dbReference type="InterPro" id="IPR001471">
    <property type="entry name" value="AP2/ERF_dom"/>
</dbReference>
<feature type="compositionally biased region" description="Basic residues" evidence="6">
    <location>
        <begin position="171"/>
        <end position="189"/>
    </location>
</feature>